<dbReference type="PANTHER" id="PTHR33835:SF1">
    <property type="entry name" value="METALLO-BETA-LACTAMASE DOMAIN-CONTAINING PROTEIN"/>
    <property type="match status" value="1"/>
</dbReference>
<dbReference type="PANTHER" id="PTHR33835">
    <property type="entry name" value="YALI0C07656P"/>
    <property type="match status" value="1"/>
</dbReference>
<reference evidence="2" key="1">
    <citation type="journal article" date="2019" name="Int. J. Syst. Evol. Microbiol.">
        <title>The Global Catalogue of Microorganisms (GCM) 10K type strain sequencing project: providing services to taxonomists for standard genome sequencing and annotation.</title>
        <authorList>
            <consortium name="The Broad Institute Genomics Platform"/>
            <consortium name="The Broad Institute Genome Sequencing Center for Infectious Disease"/>
            <person name="Wu L."/>
            <person name="Ma J."/>
        </authorList>
    </citation>
    <scope>NUCLEOTIDE SEQUENCE [LARGE SCALE GENOMIC DNA]</scope>
    <source>
        <strain evidence="2">CCM 7427</strain>
    </source>
</reference>
<dbReference type="EMBL" id="JBHUNP010000001">
    <property type="protein sequence ID" value="MFD2648800.1"/>
    <property type="molecule type" value="Genomic_DNA"/>
</dbReference>
<accession>A0ABW5QM77</accession>
<evidence type="ECO:0000313" key="2">
    <source>
        <dbReference type="Proteomes" id="UP001597521"/>
    </source>
</evidence>
<name>A0ABW5QM77_9HYPH</name>
<dbReference type="Proteomes" id="UP001597521">
    <property type="component" value="Unassembled WGS sequence"/>
</dbReference>
<dbReference type="Pfam" id="PF14234">
    <property type="entry name" value="DUF4336"/>
    <property type="match status" value="1"/>
</dbReference>
<sequence length="248" mass="28514">MAHANHTYPPLNTLKPVCENIWIVDGPVIEFGPALAKMKFPTRMTIIRLPGEKLFIHSPTPLAPDLKAEVEGIGTPTWIIGPNKIHYWWIPEWRDAFPSAQVYLARGIPERAGDRIDFDHLPLDERLGYPWDDSIDTLPVEGGFMTEVVFFHRPSRILALTDLIENFEPQKLGLLGRLLTKLGGVSDPDGQMPRDMRLTFRNQQADLRKAVEQMIMWAPERVILAHGRWYQHDGTAELRRAFRWLLRP</sequence>
<evidence type="ECO:0000313" key="1">
    <source>
        <dbReference type="EMBL" id="MFD2648800.1"/>
    </source>
</evidence>
<gene>
    <name evidence="1" type="ORF">ACFSX5_13495</name>
</gene>
<comment type="caution">
    <text evidence="1">The sequence shown here is derived from an EMBL/GenBank/DDBJ whole genome shotgun (WGS) entry which is preliminary data.</text>
</comment>
<organism evidence="1 2">
    <name type="scientific">Devosia albogilva</name>
    <dbReference type="NCBI Taxonomy" id="429726"/>
    <lineage>
        <taxon>Bacteria</taxon>
        <taxon>Pseudomonadati</taxon>
        <taxon>Pseudomonadota</taxon>
        <taxon>Alphaproteobacteria</taxon>
        <taxon>Hyphomicrobiales</taxon>
        <taxon>Devosiaceae</taxon>
        <taxon>Devosia</taxon>
    </lineage>
</organism>
<dbReference type="RefSeq" id="WP_386834107.1">
    <property type="nucleotide sequence ID" value="NZ_JBHUNP010000001.1"/>
</dbReference>
<protein>
    <submittedName>
        <fullName evidence="1">DUF4336 domain-containing protein</fullName>
    </submittedName>
</protein>
<keyword evidence="2" id="KW-1185">Reference proteome</keyword>
<proteinExistence type="predicted"/>
<dbReference type="InterPro" id="IPR025638">
    <property type="entry name" value="DUF4336"/>
</dbReference>
<dbReference type="SUPFAM" id="SSF56281">
    <property type="entry name" value="Metallo-hydrolase/oxidoreductase"/>
    <property type="match status" value="1"/>
</dbReference>
<dbReference type="InterPro" id="IPR036866">
    <property type="entry name" value="RibonucZ/Hydroxyglut_hydro"/>
</dbReference>